<name>A0A9Q8QUX0_BIFLL</name>
<dbReference type="AlphaFoldDB" id="A0A9Q8QUX0"/>
<sequence>MRMLFDADLSVERLIPALSIESGTRITPEDTLVIFDEVQEVPRAMTSLKMFNEAAPEYDVLATGSALGIAMHPGFSFPVGKVSGLKLYPMSFVEFLYACKQYALAEMLESKDFPLINVMHDRVMTWLRYFMYTGGMPEIVEAFASTLPNPDFTAVRKLQNSLVSDYRDDFSKHVDMRDSPAVTTLRLNQVWDSIPSQLAKENKKFVCGVVRAGGRGKDFESAIQWLVDASLALRASAIAQAGTIAFPVTRIPLVPPPGIGRLDEVTPSCEPSNDQGQR</sequence>
<evidence type="ECO:0000259" key="2">
    <source>
        <dbReference type="Pfam" id="PF13173"/>
    </source>
</evidence>
<dbReference type="InterPro" id="IPR041682">
    <property type="entry name" value="AAA_14"/>
</dbReference>
<gene>
    <name evidence="3" type="ORF">G8B11_07615</name>
</gene>
<dbReference type="GO" id="GO:0005524">
    <property type="term" value="F:ATP binding"/>
    <property type="evidence" value="ECO:0007669"/>
    <property type="project" value="UniProtKB-KW"/>
</dbReference>
<keyword evidence="3" id="KW-0547">Nucleotide-binding</keyword>
<dbReference type="PANTHER" id="PTHR33295:SF7">
    <property type="entry name" value="ATPASE"/>
    <property type="match status" value="1"/>
</dbReference>
<feature type="domain" description="AAA" evidence="2">
    <location>
        <begin position="26"/>
        <end position="96"/>
    </location>
</feature>
<dbReference type="Proteomes" id="UP000829452">
    <property type="component" value="Chromosome"/>
</dbReference>
<dbReference type="Pfam" id="PF13173">
    <property type="entry name" value="AAA_14"/>
    <property type="match status" value="1"/>
</dbReference>
<accession>A0A9Q8QUX0</accession>
<proteinExistence type="predicted"/>
<protein>
    <submittedName>
        <fullName evidence="3">ATP-binding protein</fullName>
    </submittedName>
</protein>
<feature type="region of interest" description="Disordered" evidence="1">
    <location>
        <begin position="257"/>
        <end position="278"/>
    </location>
</feature>
<evidence type="ECO:0000256" key="1">
    <source>
        <dbReference type="SAM" id="MobiDB-lite"/>
    </source>
</evidence>
<keyword evidence="3" id="KW-0067">ATP-binding</keyword>
<organism evidence="3 4">
    <name type="scientific">Bifidobacterium longum subsp. longum</name>
    <dbReference type="NCBI Taxonomy" id="1679"/>
    <lineage>
        <taxon>Bacteria</taxon>
        <taxon>Bacillati</taxon>
        <taxon>Actinomycetota</taxon>
        <taxon>Actinomycetes</taxon>
        <taxon>Bifidobacteriales</taxon>
        <taxon>Bifidobacteriaceae</taxon>
        <taxon>Bifidobacterium</taxon>
    </lineage>
</organism>
<dbReference type="EMBL" id="CP049772">
    <property type="protein sequence ID" value="UNL82163.1"/>
    <property type="molecule type" value="Genomic_DNA"/>
</dbReference>
<evidence type="ECO:0000313" key="3">
    <source>
        <dbReference type="EMBL" id="UNL82163.1"/>
    </source>
</evidence>
<dbReference type="PANTHER" id="PTHR33295">
    <property type="entry name" value="ATPASE"/>
    <property type="match status" value="1"/>
</dbReference>
<reference evidence="3" key="1">
    <citation type="submission" date="2020-02" db="EMBL/GenBank/DDBJ databases">
        <title>The Isolation and identification of Lactobacillus and Bifidobacterium species from dairy as potential probiotics for calf scour mitigation.</title>
        <authorList>
            <person name="Dhadda K."/>
            <person name="Guan L."/>
            <person name="Chen Y."/>
            <person name="Malmuthuge N."/>
        </authorList>
    </citation>
    <scope>NUCLEOTIDE SEQUENCE</scope>
    <source>
        <strain evidence="3">B1</strain>
    </source>
</reference>
<dbReference type="RefSeq" id="WP_242075674.1">
    <property type="nucleotide sequence ID" value="NZ_CP049768.1"/>
</dbReference>
<feature type="compositionally biased region" description="Polar residues" evidence="1">
    <location>
        <begin position="269"/>
        <end position="278"/>
    </location>
</feature>
<evidence type="ECO:0000313" key="4">
    <source>
        <dbReference type="Proteomes" id="UP000829452"/>
    </source>
</evidence>